<sequence length="105" mass="12066">MTFQNRFQYAGTKPYGNERDRAEAGEMTRHEYELLALDDTYRKLAELRWLVSEFERELGGGDVDEETRVPLAHSVAEAAVPLSEAVNYYVDRWLEAHRAAQTSEA</sequence>
<keyword evidence="3" id="KW-1185">Reference proteome</keyword>
<evidence type="ECO:0000313" key="3">
    <source>
        <dbReference type="Proteomes" id="UP000011513"/>
    </source>
</evidence>
<evidence type="ECO:0000313" key="2">
    <source>
        <dbReference type="EMBL" id="ELZ35058.1"/>
    </source>
</evidence>
<proteinExistence type="predicted"/>
<dbReference type="InParanoid" id="M0DJT4"/>
<dbReference type="EMBL" id="AOIV01000002">
    <property type="protein sequence ID" value="ELZ35058.1"/>
    <property type="molecule type" value="Genomic_DNA"/>
</dbReference>
<reference evidence="2 3" key="1">
    <citation type="journal article" date="2014" name="PLoS Genet.">
        <title>Phylogenetically driven sequencing of extremely halophilic archaea reveals strategies for static and dynamic osmo-response.</title>
        <authorList>
            <person name="Becker E.A."/>
            <person name="Seitzer P.M."/>
            <person name="Tritt A."/>
            <person name="Larsen D."/>
            <person name="Krusor M."/>
            <person name="Yao A.I."/>
            <person name="Wu D."/>
            <person name="Madern D."/>
            <person name="Eisen J.A."/>
            <person name="Darling A.E."/>
            <person name="Facciotti M.T."/>
        </authorList>
    </citation>
    <scope>NUCLEOTIDE SEQUENCE [LARGE SCALE GENOMIC DNA]</scope>
    <source>
        <strain evidence="2 3">JCM 14848</strain>
    </source>
</reference>
<dbReference type="eggNOG" id="ENOG502N62J">
    <property type="taxonomic scope" value="Archaea"/>
</dbReference>
<name>M0DJT4_HALPD</name>
<protein>
    <submittedName>
        <fullName evidence="2">Uncharacterized protein</fullName>
    </submittedName>
</protein>
<dbReference type="Proteomes" id="UP000011513">
    <property type="component" value="Unassembled WGS sequence"/>
</dbReference>
<dbReference type="AlphaFoldDB" id="M0DJT4"/>
<dbReference type="OrthoDB" id="303371at2157"/>
<feature type="region of interest" description="Disordered" evidence="1">
    <location>
        <begin position="1"/>
        <end position="23"/>
    </location>
</feature>
<evidence type="ECO:0000256" key="1">
    <source>
        <dbReference type="SAM" id="MobiDB-lite"/>
    </source>
</evidence>
<accession>M0DJT4</accession>
<gene>
    <name evidence="2" type="ORF">C474_00260</name>
</gene>
<comment type="caution">
    <text evidence="2">The sequence shown here is derived from an EMBL/GenBank/DDBJ whole genome shotgun (WGS) entry which is preliminary data.</text>
</comment>
<dbReference type="RefSeq" id="WP_008382814.1">
    <property type="nucleotide sequence ID" value="NZ_AOIV01000002.1"/>
</dbReference>
<organism evidence="2 3">
    <name type="scientific">Halogeometricum pallidum JCM 14848</name>
    <dbReference type="NCBI Taxonomy" id="1227487"/>
    <lineage>
        <taxon>Archaea</taxon>
        <taxon>Methanobacteriati</taxon>
        <taxon>Methanobacteriota</taxon>
        <taxon>Stenosarchaea group</taxon>
        <taxon>Halobacteria</taxon>
        <taxon>Halobacteriales</taxon>
        <taxon>Haloferacaceae</taxon>
        <taxon>Halogeometricum</taxon>
    </lineage>
</organism>